<evidence type="ECO:0000313" key="3">
    <source>
        <dbReference type="Proteomes" id="UP000516444"/>
    </source>
</evidence>
<evidence type="ECO:0000256" key="1">
    <source>
        <dbReference type="SAM" id="MobiDB-lite"/>
    </source>
</evidence>
<keyword evidence="3" id="KW-1185">Reference proteome</keyword>
<proteinExistence type="predicted"/>
<organism evidence="2 3">
    <name type="scientific">Streptomyces aurantiacus</name>
    <dbReference type="NCBI Taxonomy" id="47760"/>
    <lineage>
        <taxon>Bacteria</taxon>
        <taxon>Bacillati</taxon>
        <taxon>Actinomycetota</taxon>
        <taxon>Actinomycetes</taxon>
        <taxon>Kitasatosporales</taxon>
        <taxon>Streptomycetaceae</taxon>
        <taxon>Streptomyces</taxon>
        <taxon>Streptomyces aurantiacus group</taxon>
    </lineage>
</organism>
<evidence type="ECO:0000313" key="2">
    <source>
        <dbReference type="EMBL" id="BCL30468.1"/>
    </source>
</evidence>
<protein>
    <submittedName>
        <fullName evidence="2">Uncharacterized protein</fullName>
    </submittedName>
</protein>
<name>A0A7G1P543_9ACTN</name>
<feature type="region of interest" description="Disordered" evidence="1">
    <location>
        <begin position="53"/>
        <end position="80"/>
    </location>
</feature>
<dbReference type="Proteomes" id="UP000516444">
    <property type="component" value="Chromosome"/>
</dbReference>
<dbReference type="KEGG" id="sgm:GCM10017557_53270"/>
<accession>A0A7G1P543</accession>
<sequence>MIVQMMRPYSSWSRTRAAAAVFVMRLGSRLTLRRALEVILSQDHYRLLETAQRAPPPAGLDPGPVVAEQPGQVLGGGPLHIEHGGVCDTDRHVRPLVRNFPSQDRSYQGPYACPDLGTTRNHSASIAITASDRRLLGKAQ</sequence>
<gene>
    <name evidence="2" type="ORF">GCM10017557_53270</name>
</gene>
<dbReference type="AlphaFoldDB" id="A0A7G1P543"/>
<dbReference type="EMBL" id="AP023440">
    <property type="protein sequence ID" value="BCL30468.1"/>
    <property type="molecule type" value="Genomic_DNA"/>
</dbReference>
<reference evidence="2 3" key="1">
    <citation type="journal article" date="2014" name="Int. J. Syst. Evol. Microbiol.">
        <title>Complete genome sequence of Corynebacterium casei LMG S-19264T (=DSM 44701T), isolated from a smear-ripened cheese.</title>
        <authorList>
            <consortium name="US DOE Joint Genome Institute (JGI-PGF)"/>
            <person name="Walter F."/>
            <person name="Albersmeier A."/>
            <person name="Kalinowski J."/>
            <person name="Ruckert C."/>
        </authorList>
    </citation>
    <scope>NUCLEOTIDE SEQUENCE [LARGE SCALE GENOMIC DNA]</scope>
    <source>
        <strain evidence="2 3">JCM 4677</strain>
    </source>
</reference>